<name>A0A926Q1L3_9FLAO</name>
<sequence>MKNFFVIGFILFFSTLLRGQKITQAEFEQILNSTHEIINAIQFSNFEQLNKKLQIDKLQNVNDLKNILNNPDISLNNKNKSTYSVPHFKTTNVSNQLLLIIPAFKILPKRSGEDFERGEYYFVLKTIVEYDFHKKLVVFKDTDLITIEYKIQNWWLSQFENYVKETKIIYNEYGFIPPPPPSPPKNLK</sequence>
<dbReference type="RefSeq" id="WP_187964998.1">
    <property type="nucleotide sequence ID" value="NZ_JACVDC010000016.1"/>
</dbReference>
<reference evidence="1 2" key="1">
    <citation type="submission" date="2020-09" db="EMBL/GenBank/DDBJ databases">
        <title>Sinomicrobium weinanense sp. nov., a halophilic bacteria isolated from saline-alkali soil.</title>
        <authorList>
            <person name="Wu P."/>
            <person name="Ren H."/>
            <person name="Mei Y."/>
            <person name="Liang Y."/>
            <person name="Chen Z."/>
        </authorList>
    </citation>
    <scope>NUCLEOTIDE SEQUENCE [LARGE SCALE GENOMIC DNA]</scope>
    <source>
        <strain evidence="1 2">FJxs</strain>
    </source>
</reference>
<accession>A0A926Q1L3</accession>
<dbReference type="EMBL" id="JACVDC010000016">
    <property type="protein sequence ID" value="MBC9795847.1"/>
    <property type="molecule type" value="Genomic_DNA"/>
</dbReference>
<protein>
    <submittedName>
        <fullName evidence="1">Uncharacterized protein</fullName>
    </submittedName>
</protein>
<evidence type="ECO:0000313" key="2">
    <source>
        <dbReference type="Proteomes" id="UP000653730"/>
    </source>
</evidence>
<keyword evidence="2" id="KW-1185">Reference proteome</keyword>
<proteinExistence type="predicted"/>
<dbReference type="Proteomes" id="UP000653730">
    <property type="component" value="Unassembled WGS sequence"/>
</dbReference>
<comment type="caution">
    <text evidence="1">The sequence shown here is derived from an EMBL/GenBank/DDBJ whole genome shotgun (WGS) entry which is preliminary data.</text>
</comment>
<evidence type="ECO:0000313" key="1">
    <source>
        <dbReference type="EMBL" id="MBC9795847.1"/>
    </source>
</evidence>
<organism evidence="1 2">
    <name type="scientific">Sinomicrobium weinanense</name>
    <dbReference type="NCBI Taxonomy" id="2842200"/>
    <lineage>
        <taxon>Bacteria</taxon>
        <taxon>Pseudomonadati</taxon>
        <taxon>Bacteroidota</taxon>
        <taxon>Flavobacteriia</taxon>
        <taxon>Flavobacteriales</taxon>
        <taxon>Flavobacteriaceae</taxon>
        <taxon>Sinomicrobium</taxon>
    </lineage>
</organism>
<gene>
    <name evidence="1" type="ORF">IBL28_07710</name>
</gene>
<dbReference type="AlphaFoldDB" id="A0A926Q1L3"/>